<reference evidence="1 2" key="1">
    <citation type="submission" date="2021-06" db="EMBL/GenBank/DDBJ databases">
        <title>Caerostris darwini draft genome.</title>
        <authorList>
            <person name="Kono N."/>
            <person name="Arakawa K."/>
        </authorList>
    </citation>
    <scope>NUCLEOTIDE SEQUENCE [LARGE SCALE GENOMIC DNA]</scope>
</reference>
<organism evidence="1 2">
    <name type="scientific">Caerostris darwini</name>
    <dbReference type="NCBI Taxonomy" id="1538125"/>
    <lineage>
        <taxon>Eukaryota</taxon>
        <taxon>Metazoa</taxon>
        <taxon>Ecdysozoa</taxon>
        <taxon>Arthropoda</taxon>
        <taxon>Chelicerata</taxon>
        <taxon>Arachnida</taxon>
        <taxon>Araneae</taxon>
        <taxon>Araneomorphae</taxon>
        <taxon>Entelegynae</taxon>
        <taxon>Araneoidea</taxon>
        <taxon>Araneidae</taxon>
        <taxon>Caerostris</taxon>
    </lineage>
</organism>
<evidence type="ECO:0000313" key="2">
    <source>
        <dbReference type="Proteomes" id="UP001054837"/>
    </source>
</evidence>
<keyword evidence="2" id="KW-1185">Reference proteome</keyword>
<dbReference type="Proteomes" id="UP001054837">
    <property type="component" value="Unassembled WGS sequence"/>
</dbReference>
<comment type="caution">
    <text evidence="1">The sequence shown here is derived from an EMBL/GenBank/DDBJ whole genome shotgun (WGS) entry which is preliminary data.</text>
</comment>
<accession>A0AAV4QQZ2</accession>
<gene>
    <name evidence="1" type="ORF">CDAR_97191</name>
</gene>
<name>A0AAV4QQZ2_9ARAC</name>
<dbReference type="EMBL" id="BPLQ01004782">
    <property type="protein sequence ID" value="GIY10704.1"/>
    <property type="molecule type" value="Genomic_DNA"/>
</dbReference>
<sequence length="194" mass="22660">MCLRSLEDKLPSLKLAVSDFDFRSLPRPKLNLISKLYGGWKEPFWREQNAVPFAQRLPELLVPKRPKKGLIILEDKLPSLTLAVSDFDFRSLPRPKLNLISKLCGGCKEPFWRKHNVDPFAQRLPEVLLHTRQRFFRFILCKNKPDRPECQSKEGNMKGKKIVPLESLLCKRDAIFLPSPEYPIRRRKEGHPSF</sequence>
<protein>
    <submittedName>
        <fullName evidence="1">Uncharacterized protein</fullName>
    </submittedName>
</protein>
<evidence type="ECO:0000313" key="1">
    <source>
        <dbReference type="EMBL" id="GIY10704.1"/>
    </source>
</evidence>
<dbReference type="AlphaFoldDB" id="A0AAV4QQZ2"/>
<proteinExistence type="predicted"/>